<organism evidence="1 2">
    <name type="scientific">Lysobacter brunescens</name>
    <dbReference type="NCBI Taxonomy" id="262323"/>
    <lineage>
        <taxon>Bacteria</taxon>
        <taxon>Pseudomonadati</taxon>
        <taxon>Pseudomonadota</taxon>
        <taxon>Gammaproteobacteria</taxon>
        <taxon>Lysobacterales</taxon>
        <taxon>Lysobacteraceae</taxon>
        <taxon>Lysobacter</taxon>
    </lineage>
</organism>
<keyword evidence="2" id="KW-1185">Reference proteome</keyword>
<name>A0ABW2YGG8_9GAMM</name>
<dbReference type="Proteomes" id="UP001597110">
    <property type="component" value="Unassembled WGS sequence"/>
</dbReference>
<reference evidence="2" key="1">
    <citation type="journal article" date="2019" name="Int. J. Syst. Evol. Microbiol.">
        <title>The Global Catalogue of Microorganisms (GCM) 10K type strain sequencing project: providing services to taxonomists for standard genome sequencing and annotation.</title>
        <authorList>
            <consortium name="The Broad Institute Genomics Platform"/>
            <consortium name="The Broad Institute Genome Sequencing Center for Infectious Disease"/>
            <person name="Wu L."/>
            <person name="Ma J."/>
        </authorList>
    </citation>
    <scope>NUCLEOTIDE SEQUENCE [LARGE SCALE GENOMIC DNA]</scope>
    <source>
        <strain evidence="2">CCUG 55585</strain>
    </source>
</reference>
<comment type="caution">
    <text evidence="1">The sequence shown here is derived from an EMBL/GenBank/DDBJ whole genome shotgun (WGS) entry which is preliminary data.</text>
</comment>
<evidence type="ECO:0000313" key="2">
    <source>
        <dbReference type="Proteomes" id="UP001597110"/>
    </source>
</evidence>
<sequence>MMQYPQHILNGLGNSASDFVNIVWPSISSAEGIGGGQIIPVEAVSSDEFASELDVLAGIDAWQIVENNRGVRGIASRVQWGSNYRSFSIRYTTPSGAETEFQKRLRALNNPEEGFLYPHLTVQAFLDRQGGQLLSVAAIPTRHLIQQAQKLIEWGRMNDGSDTRFGVRYSPDGRGFLYMSWQYLANSDVRDHLLVFDH</sequence>
<proteinExistence type="predicted"/>
<protein>
    <submittedName>
        <fullName evidence="1">Uncharacterized protein</fullName>
    </submittedName>
</protein>
<dbReference type="EMBL" id="JBHTIF010000005">
    <property type="protein sequence ID" value="MFD0727447.1"/>
    <property type="molecule type" value="Genomic_DNA"/>
</dbReference>
<dbReference type="RefSeq" id="WP_386826122.1">
    <property type="nucleotide sequence ID" value="NZ_JBHTIF010000005.1"/>
</dbReference>
<gene>
    <name evidence="1" type="ORF">ACFQ0E_17775</name>
</gene>
<accession>A0ABW2YGG8</accession>
<evidence type="ECO:0000313" key="1">
    <source>
        <dbReference type="EMBL" id="MFD0727447.1"/>
    </source>
</evidence>